<dbReference type="EMBL" id="CP048685">
    <property type="protein sequence ID" value="QPJ61303.1"/>
    <property type="molecule type" value="Genomic_DNA"/>
</dbReference>
<dbReference type="KEGG" id="nli:G3M70_05120"/>
<accession>A0A7T0BUS8</accession>
<name>A0A7T0BUS8_9BACT</name>
<sequence>MKNIDLGQLEKIELRKAWSSEASDFTPCLAEEKSLRLLGNTVGIDELELTGQEQNVGPYRLTIRSIAL</sequence>
<evidence type="ECO:0000313" key="1">
    <source>
        <dbReference type="EMBL" id="QPJ61303.1"/>
    </source>
</evidence>
<proteinExistence type="predicted"/>
<protein>
    <submittedName>
        <fullName evidence="1">Uncharacterized protein</fullName>
    </submittedName>
</protein>
<evidence type="ECO:0000313" key="2">
    <source>
        <dbReference type="Proteomes" id="UP000594688"/>
    </source>
</evidence>
<dbReference type="Proteomes" id="UP000594688">
    <property type="component" value="Chromosome"/>
</dbReference>
<reference evidence="1 2" key="1">
    <citation type="submission" date="2020-02" db="EMBL/GenBank/DDBJ databases">
        <title>Genomic and physiological characterization of two novel Nitrospinaceae genera.</title>
        <authorList>
            <person name="Mueller A.J."/>
            <person name="Jung M.-Y."/>
            <person name="Strachan C.R."/>
            <person name="Herbold C.W."/>
            <person name="Kirkegaard R.H."/>
            <person name="Daims H."/>
        </authorList>
    </citation>
    <scope>NUCLEOTIDE SEQUENCE [LARGE SCALE GENOMIC DNA]</scope>
    <source>
        <strain evidence="1">EB</strain>
    </source>
</reference>
<gene>
    <name evidence="1" type="ORF">G3M70_05120</name>
</gene>
<organism evidence="1 2">
    <name type="scientific">Candidatus Nitronauta litoralis</name>
    <dbReference type="NCBI Taxonomy" id="2705533"/>
    <lineage>
        <taxon>Bacteria</taxon>
        <taxon>Pseudomonadati</taxon>
        <taxon>Nitrospinota/Tectimicrobiota group</taxon>
        <taxon>Nitrospinota</taxon>
        <taxon>Nitrospinia</taxon>
        <taxon>Nitrospinales</taxon>
        <taxon>Nitrospinaceae</taxon>
        <taxon>Candidatus Nitronauta</taxon>
    </lineage>
</organism>
<dbReference type="AlphaFoldDB" id="A0A7T0BUS8"/>